<dbReference type="GO" id="GO:0008170">
    <property type="term" value="F:N-methyltransferase activity"/>
    <property type="evidence" value="ECO:0007669"/>
    <property type="project" value="UniProtKB-ARBA"/>
</dbReference>
<proteinExistence type="predicted"/>
<organism evidence="2 3">
    <name type="scientific">Candidatus Syntrophocurvum alkaliphilum</name>
    <dbReference type="NCBI Taxonomy" id="2293317"/>
    <lineage>
        <taxon>Bacteria</taxon>
        <taxon>Bacillati</taxon>
        <taxon>Bacillota</taxon>
        <taxon>Clostridia</taxon>
        <taxon>Eubacteriales</taxon>
        <taxon>Syntrophomonadaceae</taxon>
        <taxon>Candidatus Syntrophocurvum</taxon>
    </lineage>
</organism>
<dbReference type="PANTHER" id="PTHR47739">
    <property type="entry name" value="TRNA1(VAL) (ADENINE(37)-N6)-METHYLTRANSFERASE"/>
    <property type="match status" value="1"/>
</dbReference>
<dbReference type="CDD" id="cd02440">
    <property type="entry name" value="AdoMet_MTases"/>
    <property type="match status" value="1"/>
</dbReference>
<dbReference type="Gene3D" id="3.40.50.150">
    <property type="entry name" value="Vaccinia Virus protein VP39"/>
    <property type="match status" value="1"/>
</dbReference>
<dbReference type="InterPro" id="IPR007848">
    <property type="entry name" value="Small_mtfrase_dom"/>
</dbReference>
<dbReference type="GO" id="GO:0003676">
    <property type="term" value="F:nucleic acid binding"/>
    <property type="evidence" value="ECO:0007669"/>
    <property type="project" value="InterPro"/>
</dbReference>
<dbReference type="PANTHER" id="PTHR47739:SF1">
    <property type="entry name" value="TRNA1(VAL) (ADENINE(37)-N6)-METHYLTRANSFERASE"/>
    <property type="match status" value="1"/>
</dbReference>
<keyword evidence="3" id="KW-1185">Reference proteome</keyword>
<evidence type="ECO:0000313" key="2">
    <source>
        <dbReference type="EMBL" id="QGU00579.1"/>
    </source>
</evidence>
<evidence type="ECO:0000313" key="3">
    <source>
        <dbReference type="Proteomes" id="UP000426444"/>
    </source>
</evidence>
<dbReference type="GO" id="GO:0032259">
    <property type="term" value="P:methylation"/>
    <property type="evidence" value="ECO:0007669"/>
    <property type="project" value="InterPro"/>
</dbReference>
<dbReference type="OrthoDB" id="9777257at2"/>
<feature type="domain" description="Methyltransferase small" evidence="1">
    <location>
        <begin position="38"/>
        <end position="176"/>
    </location>
</feature>
<dbReference type="InterPro" id="IPR002052">
    <property type="entry name" value="DNA_methylase_N6_adenine_CS"/>
</dbReference>
<dbReference type="Proteomes" id="UP000426444">
    <property type="component" value="Chromosome"/>
</dbReference>
<dbReference type="AlphaFoldDB" id="A0A6I6DIT2"/>
<protein>
    <recommendedName>
        <fullName evidence="1">Methyltransferase small domain-containing protein</fullName>
    </recommendedName>
</protein>
<dbReference type="InterPro" id="IPR029063">
    <property type="entry name" value="SAM-dependent_MTases_sf"/>
</dbReference>
<dbReference type="SUPFAM" id="SSF53335">
    <property type="entry name" value="S-adenosyl-L-methionine-dependent methyltransferases"/>
    <property type="match status" value="1"/>
</dbReference>
<accession>A0A6I6DIT2</accession>
<reference evidence="3" key="1">
    <citation type="journal article" date="2019" name="Microbiology">
        <title>Complete Genome Sequence of an Uncultured Bacterium of the Candidate Phylum Bipolaricaulota.</title>
        <authorList>
            <person name="Kadnikov V.V."/>
            <person name="Mardanov A.V."/>
            <person name="Beletsky A.V."/>
            <person name="Frank Y.A."/>
            <person name="Karnachuk O.V."/>
            <person name="Ravin N.V."/>
        </authorList>
    </citation>
    <scope>NUCLEOTIDE SEQUENCE [LARGE SCALE GENOMIC DNA]</scope>
</reference>
<dbReference type="RefSeq" id="WP_156204345.1">
    <property type="nucleotide sequence ID" value="NZ_CP046457.1"/>
</dbReference>
<sequence>MINPYDYLQENETLDDLLIGNKKIIQPKKGYRFSIDSVILAHFPELKGIKTAVDLGSGSGVIPIILSQRQRKMKIIGIEMQPEMVARAKRSLLINELEERIEFIKTDVKNMEKELKGGFVDLVVSNPPFWRDKEGKISLNKEEAIARHELEINAEQIITKASYLLKNLGKLAIIHRADRLNELLELFNSNKIAVKKIQMVHPFINKDAKMVLIEGQKNAKNSGVIIKPPIIIYNQPGEYTQEVLKTYYGKGDD</sequence>
<dbReference type="GO" id="GO:0008757">
    <property type="term" value="F:S-adenosylmethionine-dependent methyltransferase activity"/>
    <property type="evidence" value="ECO:0007669"/>
    <property type="project" value="UniProtKB-ARBA"/>
</dbReference>
<dbReference type="InterPro" id="IPR050210">
    <property type="entry name" value="tRNA_Adenine-N(6)_MTase"/>
</dbReference>
<dbReference type="PROSITE" id="PS00092">
    <property type="entry name" value="N6_MTASE"/>
    <property type="match status" value="1"/>
</dbReference>
<name>A0A6I6DIT2_9FIRM</name>
<dbReference type="Pfam" id="PF05175">
    <property type="entry name" value="MTS"/>
    <property type="match status" value="1"/>
</dbReference>
<dbReference type="EMBL" id="CP046457">
    <property type="protein sequence ID" value="QGU00579.1"/>
    <property type="molecule type" value="Genomic_DNA"/>
</dbReference>
<dbReference type="KEGG" id="salq:SYNTR_1985"/>
<evidence type="ECO:0000259" key="1">
    <source>
        <dbReference type="Pfam" id="PF05175"/>
    </source>
</evidence>
<gene>
    <name evidence="2" type="ORF">SYNTR_1985</name>
</gene>